<sequence>MLKLSSPTFVVVLKRRVNNDTRPELVCIEITPSSFEVSNNLGHRLRVNSAIMAHLANPTLPIKENMEDVILVTQALDSKASGGWRRRLTLTFLCALTSSSYTSQLLVARIFLQHRIISDSNLKDKPTRGNAGKPTPGNDSSSSQNAICSLAMEGRKQCTDFRPKQSSNGS</sequence>
<dbReference type="EMBL" id="RCHU02000017">
    <property type="protein sequence ID" value="KAL3568614.1"/>
    <property type="molecule type" value="Genomic_DNA"/>
</dbReference>
<comment type="caution">
    <text evidence="1">The sequence shown here is derived from an EMBL/GenBank/DDBJ whole genome shotgun (WGS) entry which is preliminary data.</text>
</comment>
<accession>A0ACC4AQU6</accession>
<evidence type="ECO:0000313" key="2">
    <source>
        <dbReference type="Proteomes" id="UP000309997"/>
    </source>
</evidence>
<proteinExistence type="predicted"/>
<name>A0ACC4AQU6_POPAL</name>
<reference evidence="1 2" key="1">
    <citation type="journal article" date="2024" name="Plant Biotechnol. J.">
        <title>Genome and CRISPR/Cas9 system of a widespread forest tree (Populus alba) in the world.</title>
        <authorList>
            <person name="Liu Y.J."/>
            <person name="Jiang P.F."/>
            <person name="Han X.M."/>
            <person name="Li X.Y."/>
            <person name="Wang H.M."/>
            <person name="Wang Y.J."/>
            <person name="Wang X.X."/>
            <person name="Zeng Q.Y."/>
        </authorList>
    </citation>
    <scope>NUCLEOTIDE SEQUENCE [LARGE SCALE GENOMIC DNA]</scope>
    <source>
        <strain evidence="2">cv. PAL-ZL1</strain>
    </source>
</reference>
<gene>
    <name evidence="1" type="ORF">D5086_031265</name>
</gene>
<dbReference type="Proteomes" id="UP000309997">
    <property type="component" value="Unassembled WGS sequence"/>
</dbReference>
<organism evidence="1 2">
    <name type="scientific">Populus alba</name>
    <name type="common">White poplar</name>
    <dbReference type="NCBI Taxonomy" id="43335"/>
    <lineage>
        <taxon>Eukaryota</taxon>
        <taxon>Viridiplantae</taxon>
        <taxon>Streptophyta</taxon>
        <taxon>Embryophyta</taxon>
        <taxon>Tracheophyta</taxon>
        <taxon>Spermatophyta</taxon>
        <taxon>Magnoliopsida</taxon>
        <taxon>eudicotyledons</taxon>
        <taxon>Gunneridae</taxon>
        <taxon>Pentapetalae</taxon>
        <taxon>rosids</taxon>
        <taxon>fabids</taxon>
        <taxon>Malpighiales</taxon>
        <taxon>Salicaceae</taxon>
        <taxon>Saliceae</taxon>
        <taxon>Populus</taxon>
    </lineage>
</organism>
<keyword evidence="2" id="KW-1185">Reference proteome</keyword>
<protein>
    <submittedName>
        <fullName evidence="1">Uncharacterized protein</fullName>
    </submittedName>
</protein>
<evidence type="ECO:0000313" key="1">
    <source>
        <dbReference type="EMBL" id="KAL3568614.1"/>
    </source>
</evidence>